<keyword evidence="3" id="KW-0653">Protein transport</keyword>
<accession>A0ABR2JRU6</accession>
<proteinExistence type="inferred from homology"/>
<comment type="similarity">
    <text evidence="1">Belongs to the importin alpha family.</text>
</comment>
<dbReference type="SMART" id="SM00185">
    <property type="entry name" value="ARM"/>
    <property type="match status" value="4"/>
</dbReference>
<dbReference type="Proteomes" id="UP001470230">
    <property type="component" value="Unassembled WGS sequence"/>
</dbReference>
<dbReference type="InterPro" id="IPR016024">
    <property type="entry name" value="ARM-type_fold"/>
</dbReference>
<evidence type="ECO:0000256" key="1">
    <source>
        <dbReference type="ARBA" id="ARBA00010394"/>
    </source>
</evidence>
<dbReference type="PANTHER" id="PTHR23316">
    <property type="entry name" value="IMPORTIN ALPHA"/>
    <property type="match status" value="1"/>
</dbReference>
<keyword evidence="2" id="KW-0813">Transport</keyword>
<protein>
    <submittedName>
        <fullName evidence="4">Uncharacterized protein</fullName>
    </submittedName>
</protein>
<evidence type="ECO:0000256" key="2">
    <source>
        <dbReference type="ARBA" id="ARBA00022448"/>
    </source>
</evidence>
<dbReference type="EMBL" id="JAPFFF010000010">
    <property type="protein sequence ID" value="KAK8881500.1"/>
    <property type="molecule type" value="Genomic_DNA"/>
</dbReference>
<dbReference type="Gene3D" id="1.25.10.10">
    <property type="entry name" value="Leucine-rich Repeat Variant"/>
    <property type="match status" value="1"/>
</dbReference>
<sequence>MKNDCQFGHLKIHASMNLRLQTSKDTDNYSSLRSSEADLDYYREQLALERTARTLTLRRSQRPTLSAFLSKTPASSQAMLKSPLIDSANFPFLDPNYAIKQLSSNNLSTLAEFLNNITACAQQTPRLAYGLARNPDIPTAFINALNSEYPEQIKLMLMRALTVIFPISEDNKNVFIDDGLTFYLFDALSSQSLPLLEAAVMLTDSISESSSYARDSILSFGLLDFLVDIAKSERSESLTIQACEAMNKIFSNKTLIEATILASCVEPISKLLSLHSIPAVNIVLLCLLHMTNKSTALVFAIYEQKLFPVIVSMLNNPELTQNALPLIGNISVGNSEQISTLLECGLFPALMHLIDTQYTADVYWVLSNLVESTPHLTVPLFTSDFIEKSVDIATSAAFEVRRESAFFIATLIIFTSIQDLSFFLNDDTLDLICEMLALNNAILIVLRCLDAIIRISGYVINNALETVVPILNTLLSDGLRDKLEGLVESDSKVIEERASFILKQLDDLENSSLIAQ</sequence>
<comment type="caution">
    <text evidence="4">The sequence shown here is derived from an EMBL/GenBank/DDBJ whole genome shotgun (WGS) entry which is preliminary data.</text>
</comment>
<organism evidence="4 5">
    <name type="scientific">Tritrichomonas musculus</name>
    <dbReference type="NCBI Taxonomy" id="1915356"/>
    <lineage>
        <taxon>Eukaryota</taxon>
        <taxon>Metamonada</taxon>
        <taxon>Parabasalia</taxon>
        <taxon>Tritrichomonadida</taxon>
        <taxon>Tritrichomonadidae</taxon>
        <taxon>Tritrichomonas</taxon>
    </lineage>
</organism>
<dbReference type="SUPFAM" id="SSF48371">
    <property type="entry name" value="ARM repeat"/>
    <property type="match status" value="1"/>
</dbReference>
<gene>
    <name evidence="4" type="ORF">M9Y10_004236</name>
</gene>
<name>A0ABR2JRU6_9EUKA</name>
<dbReference type="InterPro" id="IPR000225">
    <property type="entry name" value="Armadillo"/>
</dbReference>
<evidence type="ECO:0000313" key="4">
    <source>
        <dbReference type="EMBL" id="KAK8881500.1"/>
    </source>
</evidence>
<dbReference type="InterPro" id="IPR011989">
    <property type="entry name" value="ARM-like"/>
</dbReference>
<reference evidence="4 5" key="1">
    <citation type="submission" date="2024-04" db="EMBL/GenBank/DDBJ databases">
        <title>Tritrichomonas musculus Genome.</title>
        <authorList>
            <person name="Alves-Ferreira E."/>
            <person name="Grigg M."/>
            <person name="Lorenzi H."/>
            <person name="Galac M."/>
        </authorList>
    </citation>
    <scope>NUCLEOTIDE SEQUENCE [LARGE SCALE GENOMIC DNA]</scope>
    <source>
        <strain evidence="4 5">EAF2021</strain>
    </source>
</reference>
<evidence type="ECO:0000256" key="3">
    <source>
        <dbReference type="ARBA" id="ARBA00022927"/>
    </source>
</evidence>
<evidence type="ECO:0000313" key="5">
    <source>
        <dbReference type="Proteomes" id="UP001470230"/>
    </source>
</evidence>
<keyword evidence="5" id="KW-1185">Reference proteome</keyword>